<dbReference type="RefSeq" id="XP_014159859.1">
    <property type="nucleotide sequence ID" value="XM_014304384.1"/>
</dbReference>
<proteinExistence type="predicted"/>
<dbReference type="GeneID" id="25902407"/>
<name>A0A0L0GA98_9EUKA</name>
<dbReference type="Proteomes" id="UP000054560">
    <property type="component" value="Unassembled WGS sequence"/>
</dbReference>
<evidence type="ECO:0000313" key="2">
    <source>
        <dbReference type="EMBL" id="KNC85957.1"/>
    </source>
</evidence>
<organism evidence="2 3">
    <name type="scientific">Sphaeroforma arctica JP610</name>
    <dbReference type="NCBI Taxonomy" id="667725"/>
    <lineage>
        <taxon>Eukaryota</taxon>
        <taxon>Ichthyosporea</taxon>
        <taxon>Ichthyophonida</taxon>
        <taxon>Sphaeroforma</taxon>
    </lineage>
</organism>
<dbReference type="AlphaFoldDB" id="A0A0L0GA98"/>
<keyword evidence="3" id="KW-1185">Reference proteome</keyword>
<evidence type="ECO:0000256" key="1">
    <source>
        <dbReference type="SAM" id="MobiDB-lite"/>
    </source>
</evidence>
<protein>
    <submittedName>
        <fullName evidence="2">Uncharacterized protein</fullName>
    </submittedName>
</protein>
<feature type="region of interest" description="Disordered" evidence="1">
    <location>
        <begin position="149"/>
        <end position="168"/>
    </location>
</feature>
<dbReference type="EMBL" id="KQ241676">
    <property type="protein sequence ID" value="KNC85957.1"/>
    <property type="molecule type" value="Genomic_DNA"/>
</dbReference>
<gene>
    <name evidence="2" type="ORF">SARC_01903</name>
</gene>
<evidence type="ECO:0000313" key="3">
    <source>
        <dbReference type="Proteomes" id="UP000054560"/>
    </source>
</evidence>
<accession>A0A0L0GA98</accession>
<sequence>MLPHINQAKRLNTAHYCDDRAKLIYLSVFAKNVSIIYHLSEKDIQSPRRSLELLDKVKCPNTAHYCDQADLLVYFREERVDYLSSTLESDLVTPGVVTREDVVIGMLKVAKSLIGARKSYNVLTKAPPIGNFPTTTPNADFSPFFILRNNTPDNRTNHEPASNKRTRSHRPLIGLPIALYANHAHDRQKRS</sequence>
<reference evidence="2 3" key="1">
    <citation type="submission" date="2011-02" db="EMBL/GenBank/DDBJ databases">
        <title>The Genome Sequence of Sphaeroforma arctica JP610.</title>
        <authorList>
            <consortium name="The Broad Institute Genome Sequencing Platform"/>
            <person name="Russ C."/>
            <person name="Cuomo C."/>
            <person name="Young S.K."/>
            <person name="Zeng Q."/>
            <person name="Gargeya S."/>
            <person name="Alvarado L."/>
            <person name="Berlin A."/>
            <person name="Chapman S.B."/>
            <person name="Chen Z."/>
            <person name="Freedman E."/>
            <person name="Gellesch M."/>
            <person name="Goldberg J."/>
            <person name="Griggs A."/>
            <person name="Gujja S."/>
            <person name="Heilman E."/>
            <person name="Heiman D."/>
            <person name="Howarth C."/>
            <person name="Mehta T."/>
            <person name="Neiman D."/>
            <person name="Pearson M."/>
            <person name="Roberts A."/>
            <person name="Saif S."/>
            <person name="Shea T."/>
            <person name="Shenoy N."/>
            <person name="Sisk P."/>
            <person name="Stolte C."/>
            <person name="Sykes S."/>
            <person name="White J."/>
            <person name="Yandava C."/>
            <person name="Burger G."/>
            <person name="Gray M.W."/>
            <person name="Holland P.W.H."/>
            <person name="King N."/>
            <person name="Lang F.B.F."/>
            <person name="Roger A.J."/>
            <person name="Ruiz-Trillo I."/>
            <person name="Haas B."/>
            <person name="Nusbaum C."/>
            <person name="Birren B."/>
        </authorList>
    </citation>
    <scope>NUCLEOTIDE SEQUENCE [LARGE SCALE GENOMIC DNA]</scope>
    <source>
        <strain evidence="2 3">JP610</strain>
    </source>
</reference>